<dbReference type="EMBL" id="GGEC01076724">
    <property type="protein sequence ID" value="MBX57208.1"/>
    <property type="molecule type" value="Transcribed_RNA"/>
</dbReference>
<feature type="signal peptide" evidence="1">
    <location>
        <begin position="1"/>
        <end position="22"/>
    </location>
</feature>
<keyword evidence="1" id="KW-0732">Signal</keyword>
<accession>A0A2P2PR53</accession>
<protein>
    <submittedName>
        <fullName evidence="2">Uncharacterized protein</fullName>
    </submittedName>
</protein>
<organism evidence="2">
    <name type="scientific">Rhizophora mucronata</name>
    <name type="common">Asiatic mangrove</name>
    <dbReference type="NCBI Taxonomy" id="61149"/>
    <lineage>
        <taxon>Eukaryota</taxon>
        <taxon>Viridiplantae</taxon>
        <taxon>Streptophyta</taxon>
        <taxon>Embryophyta</taxon>
        <taxon>Tracheophyta</taxon>
        <taxon>Spermatophyta</taxon>
        <taxon>Magnoliopsida</taxon>
        <taxon>eudicotyledons</taxon>
        <taxon>Gunneridae</taxon>
        <taxon>Pentapetalae</taxon>
        <taxon>rosids</taxon>
        <taxon>fabids</taxon>
        <taxon>Malpighiales</taxon>
        <taxon>Rhizophoraceae</taxon>
        <taxon>Rhizophora</taxon>
    </lineage>
</organism>
<dbReference type="AlphaFoldDB" id="A0A2P2PR53"/>
<evidence type="ECO:0000313" key="2">
    <source>
        <dbReference type="EMBL" id="MBX57208.1"/>
    </source>
</evidence>
<feature type="chain" id="PRO_5015139714" evidence="1">
    <location>
        <begin position="23"/>
        <end position="48"/>
    </location>
</feature>
<sequence>MNWCSTWPLFFLFLLPFIFVSTDQIGTFNSKIYSASYTLLSLFHFHET</sequence>
<reference evidence="2" key="1">
    <citation type="submission" date="2018-02" db="EMBL/GenBank/DDBJ databases">
        <title>Rhizophora mucronata_Transcriptome.</title>
        <authorList>
            <person name="Meera S.P."/>
            <person name="Sreeshan A."/>
            <person name="Augustine A."/>
        </authorList>
    </citation>
    <scope>NUCLEOTIDE SEQUENCE</scope>
    <source>
        <tissue evidence="2">Leaf</tissue>
    </source>
</reference>
<name>A0A2P2PR53_RHIMU</name>
<evidence type="ECO:0000256" key="1">
    <source>
        <dbReference type="SAM" id="SignalP"/>
    </source>
</evidence>
<proteinExistence type="predicted"/>